<feature type="transmembrane region" description="Helical" evidence="1">
    <location>
        <begin position="80"/>
        <end position="102"/>
    </location>
</feature>
<keyword evidence="1" id="KW-0472">Membrane</keyword>
<evidence type="ECO:0000256" key="1">
    <source>
        <dbReference type="SAM" id="Phobius"/>
    </source>
</evidence>
<keyword evidence="1" id="KW-0812">Transmembrane</keyword>
<feature type="transmembrane region" description="Helical" evidence="1">
    <location>
        <begin position="43"/>
        <end position="68"/>
    </location>
</feature>
<proteinExistence type="predicted"/>
<dbReference type="EMBL" id="CABL01000005">
    <property type="protein sequence ID" value="CBH75014.1"/>
    <property type="molecule type" value="Genomic_DNA"/>
</dbReference>
<protein>
    <recommendedName>
        <fullName evidence="3">NnrS protein</fullName>
    </recommendedName>
</protein>
<feature type="transmembrane region" description="Helical" evidence="1">
    <location>
        <begin position="12"/>
        <end position="31"/>
    </location>
</feature>
<evidence type="ECO:0000313" key="2">
    <source>
        <dbReference type="EMBL" id="CBH75014.1"/>
    </source>
</evidence>
<dbReference type="AlphaFoldDB" id="E6PEX8"/>
<organism evidence="2">
    <name type="scientific">mine drainage metagenome</name>
    <dbReference type="NCBI Taxonomy" id="410659"/>
    <lineage>
        <taxon>unclassified sequences</taxon>
        <taxon>metagenomes</taxon>
        <taxon>ecological metagenomes</taxon>
    </lineage>
</organism>
<feature type="transmembrane region" description="Helical" evidence="1">
    <location>
        <begin position="357"/>
        <end position="379"/>
    </location>
</feature>
<reference evidence="2" key="1">
    <citation type="submission" date="2009-10" db="EMBL/GenBank/DDBJ databases">
        <title>Diversity of trophic interactions inside an arsenic-rich microbial ecosystem.</title>
        <authorList>
            <person name="Bertin P.N."/>
            <person name="Heinrich-Salmeron A."/>
            <person name="Pelletier E."/>
            <person name="Goulhen-Chollet F."/>
            <person name="Arsene-Ploetze F."/>
            <person name="Gallien S."/>
            <person name="Calteau A."/>
            <person name="Vallenet D."/>
            <person name="Casiot C."/>
            <person name="Chane-Woon-Ming B."/>
            <person name="Giloteaux L."/>
            <person name="Barakat M."/>
            <person name="Bonnefoy V."/>
            <person name="Bruneel O."/>
            <person name="Chandler M."/>
            <person name="Cleiss J."/>
            <person name="Duran R."/>
            <person name="Elbaz-Poulichet F."/>
            <person name="Fonknechten N."/>
            <person name="Lauga B."/>
            <person name="Mornico D."/>
            <person name="Ortet P."/>
            <person name="Schaeffer C."/>
            <person name="Siguier P."/>
            <person name="Alexander Thil Smith A."/>
            <person name="Van Dorsselaer A."/>
            <person name="Weissenbach J."/>
            <person name="Medigue C."/>
            <person name="Le Paslier D."/>
        </authorList>
    </citation>
    <scope>NUCLEOTIDE SEQUENCE</scope>
</reference>
<feature type="transmembrane region" description="Helical" evidence="1">
    <location>
        <begin position="241"/>
        <end position="260"/>
    </location>
</feature>
<gene>
    <name evidence="2" type="ORF">CARN1_0189</name>
</gene>
<feature type="transmembrane region" description="Helical" evidence="1">
    <location>
        <begin position="181"/>
        <end position="201"/>
    </location>
</feature>
<feature type="transmembrane region" description="Helical" evidence="1">
    <location>
        <begin position="213"/>
        <end position="235"/>
    </location>
</feature>
<accession>E6PEX8</accession>
<keyword evidence="1" id="KW-1133">Transmembrane helix</keyword>
<sequence>MRELLVRAPRWALALAQLAHAASWVLLFWVATSQGIVGLTPAAIAWIHLVALGWITLTALAILIPLIPATTGVLWKAPRLQHLALAGFALGAICFPAAWLAFERAIPALGGILVVAAIFYVALALWTLAGAARGERVERAVARAFSLSLAIFAIVAIIGATLAGAIAAADIPAWFGNLARAHALLALLGWLTLLIYGVSARTLRLLFAVRSRLLFAHIVVGTLGMAGALLLAAGAGAGSLATMWVGAVAMAIAAVAYAVDTLDIVARSQGAMVVRAFVVASVLWSLVAVALGIGTLLGHHWGDAFGYVVLVGWVGQMLDAHLASLARTLPAWLSFVAFQSAVLYGVVGLLVGLATPVALAAAFGGLGWCAAIVAIGSGYRPIE</sequence>
<evidence type="ECO:0008006" key="3">
    <source>
        <dbReference type="Google" id="ProtNLM"/>
    </source>
</evidence>
<feature type="transmembrane region" description="Helical" evidence="1">
    <location>
        <begin position="108"/>
        <end position="132"/>
    </location>
</feature>
<feature type="transmembrane region" description="Helical" evidence="1">
    <location>
        <begin position="304"/>
        <end position="322"/>
    </location>
</feature>
<name>E6PEX8_9ZZZZ</name>
<feature type="transmembrane region" description="Helical" evidence="1">
    <location>
        <begin position="272"/>
        <end position="298"/>
    </location>
</feature>
<comment type="caution">
    <text evidence="2">The sequence shown here is derived from an EMBL/GenBank/DDBJ whole genome shotgun (WGS) entry which is preliminary data.</text>
</comment>
<feature type="transmembrane region" description="Helical" evidence="1">
    <location>
        <begin position="329"/>
        <end position="351"/>
    </location>
</feature>
<feature type="transmembrane region" description="Helical" evidence="1">
    <location>
        <begin position="144"/>
        <end position="169"/>
    </location>
</feature>